<dbReference type="EMBL" id="BSDS01000002">
    <property type="protein sequence ID" value="GLI39554.1"/>
    <property type="molecule type" value="Genomic_DNA"/>
</dbReference>
<protein>
    <submittedName>
        <fullName evidence="1">Uncharacterized protein</fullName>
    </submittedName>
</protein>
<evidence type="ECO:0000313" key="2">
    <source>
        <dbReference type="Proteomes" id="UP001144352"/>
    </source>
</evidence>
<reference evidence="1" key="1">
    <citation type="submission" date="2022-12" db="EMBL/GenBank/DDBJ databases">
        <title>Reference genome sequencing for broad-spectrum identification of bacterial and archaeal isolates by mass spectrometry.</title>
        <authorList>
            <person name="Sekiguchi Y."/>
            <person name="Tourlousse D.M."/>
        </authorList>
    </citation>
    <scope>NUCLEOTIDE SEQUENCE</scope>
    <source>
        <strain evidence="1">H2</strain>
    </source>
</reference>
<evidence type="ECO:0000313" key="1">
    <source>
        <dbReference type="EMBL" id="GLI39554.1"/>
    </source>
</evidence>
<name>A0A9W6LED0_9BACT</name>
<sequence length="122" mass="13522">MRKLIPLKFVSQLLLLIMFIVTVHGVHESAHAMQGHVMASSDSAISHGEFSAPHKCPCTPPDEHKDYDGCDTCINCACHAPLAVQQLVVHYNPIILSLGFSDPYQYLPEVYLSKFIPPQIHA</sequence>
<proteinExistence type="predicted"/>
<organism evidence="1 2">
    <name type="scientific">Geobacter hydrogenophilus</name>
    <dbReference type="NCBI Taxonomy" id="40983"/>
    <lineage>
        <taxon>Bacteria</taxon>
        <taxon>Pseudomonadati</taxon>
        <taxon>Thermodesulfobacteriota</taxon>
        <taxon>Desulfuromonadia</taxon>
        <taxon>Geobacterales</taxon>
        <taxon>Geobacteraceae</taxon>
        <taxon>Geobacter</taxon>
    </lineage>
</organism>
<dbReference type="AlphaFoldDB" id="A0A9W6LED0"/>
<comment type="caution">
    <text evidence="1">The sequence shown here is derived from an EMBL/GenBank/DDBJ whole genome shotgun (WGS) entry which is preliminary data.</text>
</comment>
<gene>
    <name evidence="1" type="ORF">GHYDROH2_30550</name>
</gene>
<accession>A0A9W6LED0</accession>
<dbReference type="RefSeq" id="WP_214187492.1">
    <property type="nucleotide sequence ID" value="NZ_BSDS01000002.1"/>
</dbReference>
<dbReference type="Proteomes" id="UP001144352">
    <property type="component" value="Unassembled WGS sequence"/>
</dbReference>
<keyword evidence="2" id="KW-1185">Reference proteome</keyword>